<dbReference type="InterPro" id="IPR007423">
    <property type="entry name" value="Sel_put"/>
</dbReference>
<accession>A0A2S0WH12</accession>
<evidence type="ECO:0000313" key="1">
    <source>
        <dbReference type="EMBL" id="AWB85055.1"/>
    </source>
</evidence>
<dbReference type="KEGG" id="clia:C3E79_04775"/>
<dbReference type="Pfam" id="PF04328">
    <property type="entry name" value="Sel_put"/>
    <property type="match status" value="1"/>
</dbReference>
<reference evidence="2" key="1">
    <citation type="submission" date="2018-01" db="EMBL/GenBank/DDBJ databases">
        <authorList>
            <person name="Li J."/>
        </authorList>
    </citation>
    <scope>NUCLEOTIDE SEQUENCE [LARGE SCALE GENOMIC DNA]</scope>
    <source>
        <strain evidence="2">2184</strain>
    </source>
</reference>
<proteinExistence type="predicted"/>
<dbReference type="OrthoDB" id="3541280at2"/>
<sequence>MGDNDYRRYCEHLRRQHPGVSPISEREYWKARWAREGASPQGRCC</sequence>
<dbReference type="Proteomes" id="UP000244754">
    <property type="component" value="Chromosome"/>
</dbReference>
<dbReference type="AlphaFoldDB" id="A0A2S0WH12"/>
<protein>
    <submittedName>
        <fullName evidence="1">Uncharacterized protein</fullName>
    </submittedName>
</protein>
<organism evidence="1 2">
    <name type="scientific">Corynebacterium liangguodongii</name>
    <dbReference type="NCBI Taxonomy" id="2079535"/>
    <lineage>
        <taxon>Bacteria</taxon>
        <taxon>Bacillati</taxon>
        <taxon>Actinomycetota</taxon>
        <taxon>Actinomycetes</taxon>
        <taxon>Mycobacteriales</taxon>
        <taxon>Corynebacteriaceae</taxon>
        <taxon>Corynebacterium</taxon>
    </lineage>
</organism>
<keyword evidence="2" id="KW-1185">Reference proteome</keyword>
<dbReference type="EMBL" id="CP026948">
    <property type="protein sequence ID" value="AWB85055.1"/>
    <property type="molecule type" value="Genomic_DNA"/>
</dbReference>
<name>A0A2S0WH12_9CORY</name>
<evidence type="ECO:0000313" key="2">
    <source>
        <dbReference type="Proteomes" id="UP000244754"/>
    </source>
</evidence>
<gene>
    <name evidence="1" type="ORF">C3E79_04775</name>
</gene>